<dbReference type="eggNOG" id="COG0642">
    <property type="taxonomic scope" value="Bacteria"/>
</dbReference>
<dbReference type="InterPro" id="IPR003594">
    <property type="entry name" value="HATPase_dom"/>
</dbReference>
<comment type="caution">
    <text evidence="25">The sequence shown here is derived from an EMBL/GenBank/DDBJ whole genome shotgun (WGS) entry which is preliminary data.</text>
</comment>
<feature type="modified residue" description="4-aspartylphosphate" evidence="17">
    <location>
        <position position="818"/>
    </location>
</feature>
<dbReference type="Gene3D" id="3.30.565.10">
    <property type="entry name" value="Histidine kinase-like ATPase, C-terminal domain"/>
    <property type="match status" value="1"/>
</dbReference>
<dbReference type="CDD" id="cd16922">
    <property type="entry name" value="HATPase_EvgS-ArcB-TorS-like"/>
    <property type="match status" value="1"/>
</dbReference>
<dbReference type="InterPro" id="IPR001789">
    <property type="entry name" value="Sig_transdc_resp-reg_receiver"/>
</dbReference>
<feature type="modified residue" description="4-aspartylphosphate" evidence="17">
    <location>
        <position position="673"/>
    </location>
</feature>
<dbReference type="Pfam" id="PF08448">
    <property type="entry name" value="PAS_4"/>
    <property type="match status" value="1"/>
</dbReference>
<dbReference type="SMART" id="SM00448">
    <property type="entry name" value="REC"/>
    <property type="match status" value="2"/>
</dbReference>
<keyword evidence="26" id="KW-1185">Reference proteome</keyword>
<evidence type="ECO:0000259" key="22">
    <source>
        <dbReference type="PROSITE" id="PS50110"/>
    </source>
</evidence>
<dbReference type="SMART" id="SM00387">
    <property type="entry name" value="HATPase_c"/>
    <property type="match status" value="1"/>
</dbReference>
<evidence type="ECO:0000256" key="14">
    <source>
        <dbReference type="ARBA" id="ARBA00064003"/>
    </source>
</evidence>
<dbReference type="Gene3D" id="1.10.287.130">
    <property type="match status" value="1"/>
</dbReference>
<dbReference type="InterPro" id="IPR033480">
    <property type="entry name" value="sCache_2"/>
</dbReference>
<dbReference type="AlphaFoldDB" id="S7UYE9"/>
<dbReference type="InterPro" id="IPR000014">
    <property type="entry name" value="PAS"/>
</dbReference>
<dbReference type="Pfam" id="PF17200">
    <property type="entry name" value="sCache_2"/>
    <property type="match status" value="1"/>
</dbReference>
<dbReference type="OrthoDB" id="5468627at2"/>
<sequence>MQDHLKEKLSKSIPVRIGLPAMLTLILFVTAIFFIILPALEESFLARKREMIRELTESAWSILATFETWERDGKMSRREAQERAVEQIRNLRYGPEKKDYFWINDKIPRMVMHPYRTDLEGRDVSKFQDPRGKRLFMEFVRVVEASGAGYVDYMWQWKDAPAKIVPKLSYVKGFEPWHWIIGTGIYIDDVHAEIALMRRKLSVISVGILFVVSLLAFYIIRQTLHAERMRRHSRDFVAILDHTPDFIYVKDTAHRFTAASQAYADLIGHAHWEDLTGQTVFEILPLDAAERSHALDKRVIEKREVIEAHELQYTDANGGVGWMLCDKRPFYDLEGNVLGLISISKNITYLKRTEAELRRARRAADKANRAKSEFLANMSHEIRTPMNAIIGMTYLALRTELTPKQRDYLKKINVSAYALLRIINDILDFSKIEAGRLDLEKVPFHLEDVLDNLANLISVKAQDKGLELIIATAPNMPMNLVGDPLRLGQVLINLAGNAVKFTEKGEIFVSAELERREDRKVTLRFSIKDTGIGMSREQSDKLFRAFIQADTSTTRKYGGTGLGLTISKRLVDLMGGEIGFETEEGKGSTFSFTAVFDLQDNNAGARRHRRHSADLKGLRVLVVDDSKTSQEILKGYLEALSFEVSTADSGEAALVLLASEAQKGRAFDLVLMDWKMPGMDGVDTSRRIKQEMNLPHIPVVIMITAYGHEAVMKQAAAVGLEGFLIKPASQSALFNTITEVLGIGDSPQTSAETASTMDPADKRRIKGARVLLAEDNDINQQVALELLTQMGLVVDLADDGKAALEAWQAENYDLVLMDIQMPVMDGLTATRRIREIEKQRMKTSGVAAPTPIIAMTAHAMAGDRDKSLAAGMNDHITKPIDPEALFAAMVRWIPPTDRTPPPQPVEIESPPSPSGPEPNLNEISGISVENGLMRVGNNEALYRRLLKKFYQDHGSAADEIREALARNDAPLALRLAHTLKGVAGNIGARELEIAAGELESALRKGEIEDSQERLEPFGAALKKILDALKPFVSETDSPERSAGRAGEMTPDMLRDLLIRLKSPVQKRQPRQSKILMTEIDGAVWPRRFSRRLETLRHQIDKYQYKEALTTLDELLEKVERNDGP</sequence>
<keyword evidence="9 25" id="KW-0418">Kinase</keyword>
<dbReference type="InterPro" id="IPR036890">
    <property type="entry name" value="HATPase_C_sf"/>
</dbReference>
<evidence type="ECO:0000259" key="21">
    <source>
        <dbReference type="PROSITE" id="PS50109"/>
    </source>
</evidence>
<dbReference type="CDD" id="cd17546">
    <property type="entry name" value="REC_hyHK_CKI1_RcsC-like"/>
    <property type="match status" value="2"/>
</dbReference>
<dbReference type="RefSeq" id="WP_020877358.1">
    <property type="nucleotide sequence ID" value="NZ_ATHJ01000090.1"/>
</dbReference>
<dbReference type="Gene3D" id="1.20.120.160">
    <property type="entry name" value="HPT domain"/>
    <property type="match status" value="1"/>
</dbReference>
<dbReference type="PANTHER" id="PTHR45339:SF1">
    <property type="entry name" value="HYBRID SIGNAL TRANSDUCTION HISTIDINE KINASE J"/>
    <property type="match status" value="1"/>
</dbReference>
<dbReference type="PROSITE" id="PS50109">
    <property type="entry name" value="HIS_KIN"/>
    <property type="match status" value="1"/>
</dbReference>
<evidence type="ECO:0000256" key="3">
    <source>
        <dbReference type="ARBA" id="ARBA00012438"/>
    </source>
</evidence>
<dbReference type="PATRIC" id="fig|1121405.3.peg.2249"/>
<evidence type="ECO:0000256" key="9">
    <source>
        <dbReference type="ARBA" id="ARBA00022777"/>
    </source>
</evidence>
<dbReference type="NCBIfam" id="TIGR00229">
    <property type="entry name" value="sensory_box"/>
    <property type="match status" value="1"/>
</dbReference>
<dbReference type="InterPro" id="IPR008207">
    <property type="entry name" value="Sig_transdc_His_kin_Hpt_dom"/>
</dbReference>
<feature type="domain" description="Response regulatory" evidence="22">
    <location>
        <begin position="769"/>
        <end position="893"/>
    </location>
</feature>
<feature type="domain" description="Histidine kinase" evidence="21">
    <location>
        <begin position="377"/>
        <end position="598"/>
    </location>
</feature>
<keyword evidence="7 20" id="KW-0812">Transmembrane</keyword>
<reference evidence="25 26" key="1">
    <citation type="journal article" date="2013" name="Genome Announc.">
        <title>Draft genome sequences for three mercury-methylating, sulfate-reducing bacteria.</title>
        <authorList>
            <person name="Brown S.D."/>
            <person name="Hurt R.A.Jr."/>
            <person name="Gilmour C.C."/>
            <person name="Elias D.A."/>
        </authorList>
    </citation>
    <scope>NUCLEOTIDE SEQUENCE [LARGE SCALE GENOMIC DNA]</scope>
    <source>
        <strain evidence="25 26">DSM 2059</strain>
    </source>
</reference>
<keyword evidence="11 20" id="KW-1133">Transmembrane helix</keyword>
<evidence type="ECO:0000256" key="16">
    <source>
        <dbReference type="PROSITE-ProRule" id="PRU00110"/>
    </source>
</evidence>
<feature type="coiled-coil region" evidence="18">
    <location>
        <begin position="350"/>
        <end position="377"/>
    </location>
</feature>
<feature type="transmembrane region" description="Helical" evidence="20">
    <location>
        <begin position="20"/>
        <end position="40"/>
    </location>
</feature>
<comment type="subunit">
    <text evidence="14">At low DSF concentrations, interacts with RpfF.</text>
</comment>
<evidence type="ECO:0000256" key="12">
    <source>
        <dbReference type="ARBA" id="ARBA00023012"/>
    </source>
</evidence>
<dbReference type="FunFam" id="3.30.565.10:FF:000010">
    <property type="entry name" value="Sensor histidine kinase RcsC"/>
    <property type="match status" value="1"/>
</dbReference>
<evidence type="ECO:0000256" key="4">
    <source>
        <dbReference type="ARBA" id="ARBA00022475"/>
    </source>
</evidence>
<feature type="modified residue" description="Phosphohistidine" evidence="16">
    <location>
        <position position="977"/>
    </location>
</feature>
<evidence type="ECO:0000256" key="1">
    <source>
        <dbReference type="ARBA" id="ARBA00000085"/>
    </source>
</evidence>
<dbReference type="GO" id="GO:0005886">
    <property type="term" value="C:plasma membrane"/>
    <property type="evidence" value="ECO:0007669"/>
    <property type="project" value="UniProtKB-SubCell"/>
</dbReference>
<dbReference type="SUPFAM" id="SSF55785">
    <property type="entry name" value="PYP-like sensor domain (PAS domain)"/>
    <property type="match status" value="1"/>
</dbReference>
<dbReference type="EMBL" id="ATHJ01000090">
    <property type="protein sequence ID" value="EPR39259.1"/>
    <property type="molecule type" value="Genomic_DNA"/>
</dbReference>
<keyword evidence="13 20" id="KW-0472">Membrane</keyword>
<name>S7UYE9_DESML</name>
<comment type="subcellular location">
    <subcellularLocation>
        <location evidence="2">Cell membrane</location>
        <topology evidence="2">Multi-pass membrane protein</topology>
    </subcellularLocation>
</comment>
<evidence type="ECO:0000256" key="17">
    <source>
        <dbReference type="PROSITE-ProRule" id="PRU00169"/>
    </source>
</evidence>
<dbReference type="SMART" id="SM00388">
    <property type="entry name" value="HisKA"/>
    <property type="match status" value="1"/>
</dbReference>
<feature type="domain" description="PAC" evidence="23">
    <location>
        <begin position="307"/>
        <end position="359"/>
    </location>
</feature>
<evidence type="ECO:0000313" key="25">
    <source>
        <dbReference type="EMBL" id="EPR39259.1"/>
    </source>
</evidence>
<dbReference type="PRINTS" id="PR00344">
    <property type="entry name" value="BCTRLSENSOR"/>
</dbReference>
<feature type="transmembrane region" description="Helical" evidence="20">
    <location>
        <begin position="201"/>
        <end position="220"/>
    </location>
</feature>
<evidence type="ECO:0000256" key="13">
    <source>
        <dbReference type="ARBA" id="ARBA00023136"/>
    </source>
</evidence>
<dbReference type="FunFam" id="1.10.287.130:FF:000002">
    <property type="entry name" value="Two-component osmosensing histidine kinase"/>
    <property type="match status" value="1"/>
</dbReference>
<dbReference type="PANTHER" id="PTHR45339">
    <property type="entry name" value="HYBRID SIGNAL TRANSDUCTION HISTIDINE KINASE J"/>
    <property type="match status" value="1"/>
</dbReference>
<dbReference type="Gene3D" id="3.40.50.2300">
    <property type="match status" value="2"/>
</dbReference>
<dbReference type="InterPro" id="IPR011006">
    <property type="entry name" value="CheY-like_superfamily"/>
</dbReference>
<dbReference type="PROSITE" id="PS50113">
    <property type="entry name" value="PAC"/>
    <property type="match status" value="1"/>
</dbReference>
<dbReference type="GO" id="GO:0000155">
    <property type="term" value="F:phosphorelay sensor kinase activity"/>
    <property type="evidence" value="ECO:0007669"/>
    <property type="project" value="InterPro"/>
</dbReference>
<dbReference type="SMART" id="SM00073">
    <property type="entry name" value="HPT"/>
    <property type="match status" value="1"/>
</dbReference>
<dbReference type="SUPFAM" id="SSF47384">
    <property type="entry name" value="Homodimeric domain of signal transducing histidine kinase"/>
    <property type="match status" value="1"/>
</dbReference>
<keyword evidence="18" id="KW-0175">Coiled coil</keyword>
<dbReference type="SUPFAM" id="SSF55874">
    <property type="entry name" value="ATPase domain of HSP90 chaperone/DNA topoisomerase II/histidine kinase"/>
    <property type="match status" value="1"/>
</dbReference>
<protein>
    <recommendedName>
        <fullName evidence="15">Sensory/regulatory protein RpfC</fullName>
        <ecNumber evidence="3">2.7.13.3</ecNumber>
    </recommendedName>
</protein>
<feature type="compositionally biased region" description="Pro residues" evidence="19">
    <location>
        <begin position="897"/>
        <end position="916"/>
    </location>
</feature>
<evidence type="ECO:0000259" key="23">
    <source>
        <dbReference type="PROSITE" id="PS50113"/>
    </source>
</evidence>
<keyword evidence="5 17" id="KW-0597">Phosphoprotein</keyword>
<dbReference type="InterPro" id="IPR000700">
    <property type="entry name" value="PAS-assoc_C"/>
</dbReference>
<dbReference type="EC" id="2.7.13.3" evidence="3"/>
<dbReference type="Pfam" id="PF00512">
    <property type="entry name" value="HisKA"/>
    <property type="match status" value="1"/>
</dbReference>
<dbReference type="Pfam" id="PF02518">
    <property type="entry name" value="HATPase_c"/>
    <property type="match status" value="1"/>
</dbReference>
<comment type="catalytic activity">
    <reaction evidence="1">
        <text>ATP + protein L-histidine = ADP + protein N-phospho-L-histidine.</text>
        <dbReference type="EC" id="2.7.13.3"/>
    </reaction>
</comment>
<dbReference type="PROSITE" id="PS50894">
    <property type="entry name" value="HPT"/>
    <property type="match status" value="1"/>
</dbReference>
<dbReference type="GO" id="GO:0005524">
    <property type="term" value="F:ATP binding"/>
    <property type="evidence" value="ECO:0007669"/>
    <property type="project" value="UniProtKB-KW"/>
</dbReference>
<dbReference type="InterPro" id="IPR005467">
    <property type="entry name" value="His_kinase_dom"/>
</dbReference>
<dbReference type="SUPFAM" id="SSF47226">
    <property type="entry name" value="Histidine-containing phosphotransfer domain, HPT domain"/>
    <property type="match status" value="1"/>
</dbReference>
<dbReference type="CDD" id="cd00088">
    <property type="entry name" value="HPT"/>
    <property type="match status" value="1"/>
</dbReference>
<evidence type="ECO:0000256" key="2">
    <source>
        <dbReference type="ARBA" id="ARBA00004651"/>
    </source>
</evidence>
<keyword evidence="12" id="KW-0902">Two-component regulatory system</keyword>
<dbReference type="InterPro" id="IPR036097">
    <property type="entry name" value="HisK_dim/P_sf"/>
</dbReference>
<keyword evidence="8" id="KW-0547">Nucleotide-binding</keyword>
<dbReference type="Proteomes" id="UP000014977">
    <property type="component" value="Unassembled WGS sequence"/>
</dbReference>
<gene>
    <name evidence="25" type="ORF">dsmv_2601</name>
</gene>
<dbReference type="SUPFAM" id="SSF52172">
    <property type="entry name" value="CheY-like"/>
    <property type="match status" value="2"/>
</dbReference>
<dbReference type="InterPro" id="IPR004358">
    <property type="entry name" value="Sig_transdc_His_kin-like_C"/>
</dbReference>
<dbReference type="STRING" id="897.B2D07_03790"/>
<dbReference type="Gene3D" id="3.30.450.20">
    <property type="entry name" value="PAS domain"/>
    <property type="match status" value="2"/>
</dbReference>
<keyword evidence="4" id="KW-1003">Cell membrane</keyword>
<dbReference type="CDD" id="cd00130">
    <property type="entry name" value="PAS"/>
    <property type="match status" value="1"/>
</dbReference>
<dbReference type="eggNOG" id="COG5002">
    <property type="taxonomic scope" value="Bacteria"/>
</dbReference>
<dbReference type="InterPro" id="IPR035965">
    <property type="entry name" value="PAS-like_dom_sf"/>
</dbReference>
<dbReference type="InterPro" id="IPR036641">
    <property type="entry name" value="HPT_dom_sf"/>
</dbReference>
<evidence type="ECO:0000256" key="11">
    <source>
        <dbReference type="ARBA" id="ARBA00022989"/>
    </source>
</evidence>
<dbReference type="Pfam" id="PF01627">
    <property type="entry name" value="Hpt"/>
    <property type="match status" value="1"/>
</dbReference>
<evidence type="ECO:0000313" key="26">
    <source>
        <dbReference type="Proteomes" id="UP000014977"/>
    </source>
</evidence>
<evidence type="ECO:0000256" key="5">
    <source>
        <dbReference type="ARBA" id="ARBA00022553"/>
    </source>
</evidence>
<feature type="domain" description="HPt" evidence="24">
    <location>
        <begin position="938"/>
        <end position="1031"/>
    </location>
</feature>
<feature type="region of interest" description="Disordered" evidence="19">
    <location>
        <begin position="895"/>
        <end position="919"/>
    </location>
</feature>
<keyword evidence="10" id="KW-0067">ATP-binding</keyword>
<evidence type="ECO:0000256" key="6">
    <source>
        <dbReference type="ARBA" id="ARBA00022679"/>
    </source>
</evidence>
<evidence type="ECO:0000259" key="24">
    <source>
        <dbReference type="PROSITE" id="PS50894"/>
    </source>
</evidence>
<dbReference type="SMART" id="SM01049">
    <property type="entry name" value="Cache_2"/>
    <property type="match status" value="1"/>
</dbReference>
<dbReference type="CDD" id="cd00082">
    <property type="entry name" value="HisKA"/>
    <property type="match status" value="1"/>
</dbReference>
<accession>S7UYE9</accession>
<evidence type="ECO:0000256" key="10">
    <source>
        <dbReference type="ARBA" id="ARBA00022840"/>
    </source>
</evidence>
<dbReference type="InterPro" id="IPR013656">
    <property type="entry name" value="PAS_4"/>
</dbReference>
<evidence type="ECO:0000256" key="19">
    <source>
        <dbReference type="SAM" id="MobiDB-lite"/>
    </source>
</evidence>
<organism evidence="25 26">
    <name type="scientific">Desulfococcus multivorans DSM 2059</name>
    <dbReference type="NCBI Taxonomy" id="1121405"/>
    <lineage>
        <taxon>Bacteria</taxon>
        <taxon>Pseudomonadati</taxon>
        <taxon>Thermodesulfobacteriota</taxon>
        <taxon>Desulfobacteria</taxon>
        <taxon>Desulfobacterales</taxon>
        <taxon>Desulfococcaceae</taxon>
        <taxon>Desulfococcus</taxon>
    </lineage>
</organism>
<evidence type="ECO:0000256" key="8">
    <source>
        <dbReference type="ARBA" id="ARBA00022741"/>
    </source>
</evidence>
<feature type="domain" description="Response regulatory" evidence="22">
    <location>
        <begin position="619"/>
        <end position="741"/>
    </location>
</feature>
<evidence type="ECO:0000256" key="15">
    <source>
        <dbReference type="ARBA" id="ARBA00068150"/>
    </source>
</evidence>
<evidence type="ECO:0000256" key="18">
    <source>
        <dbReference type="SAM" id="Coils"/>
    </source>
</evidence>
<dbReference type="SMART" id="SM00091">
    <property type="entry name" value="PAS"/>
    <property type="match status" value="1"/>
</dbReference>
<proteinExistence type="predicted"/>
<dbReference type="Pfam" id="PF00072">
    <property type="entry name" value="Response_reg"/>
    <property type="match status" value="2"/>
</dbReference>
<evidence type="ECO:0000256" key="7">
    <source>
        <dbReference type="ARBA" id="ARBA00022692"/>
    </source>
</evidence>
<evidence type="ECO:0000256" key="20">
    <source>
        <dbReference type="SAM" id="Phobius"/>
    </source>
</evidence>
<dbReference type="FunFam" id="3.40.50.2300:FF:000146">
    <property type="entry name" value="Putative two-component response regulator SSK1p"/>
    <property type="match status" value="1"/>
</dbReference>
<dbReference type="PROSITE" id="PS50110">
    <property type="entry name" value="RESPONSE_REGULATORY"/>
    <property type="match status" value="2"/>
</dbReference>
<dbReference type="InterPro" id="IPR003661">
    <property type="entry name" value="HisK_dim/P_dom"/>
</dbReference>
<keyword evidence="6" id="KW-0808">Transferase</keyword>